<comment type="catalytic activity">
    <reaction evidence="1">
        <text>a 1,2-diacyl-sn-glycero-3-phospho-(1'-sn-glycero-3'-phosphate) + H2O = a 1,2-diacyl-sn-glycero-3-phospho-(1'-sn-glycerol) + phosphate</text>
        <dbReference type="Rhea" id="RHEA:33751"/>
        <dbReference type="ChEBI" id="CHEBI:15377"/>
        <dbReference type="ChEBI" id="CHEBI:43474"/>
        <dbReference type="ChEBI" id="CHEBI:60110"/>
        <dbReference type="ChEBI" id="CHEBI:64716"/>
        <dbReference type="EC" id="3.1.3.27"/>
    </reaction>
</comment>
<dbReference type="RefSeq" id="WP_169036564.1">
    <property type="nucleotide sequence ID" value="NZ_LANA01000002.1"/>
</dbReference>
<evidence type="ECO:0000313" key="5">
    <source>
        <dbReference type="Proteomes" id="UP001166004"/>
    </source>
</evidence>
<dbReference type="Pfam" id="PF04608">
    <property type="entry name" value="PgpA"/>
    <property type="match status" value="1"/>
</dbReference>
<feature type="transmembrane region" description="Helical" evidence="2">
    <location>
        <begin position="47"/>
        <end position="63"/>
    </location>
</feature>
<keyword evidence="1 2" id="KW-0472">Membrane</keyword>
<dbReference type="EMBL" id="LANA01000002">
    <property type="protein sequence ID" value="NMN68068.1"/>
    <property type="molecule type" value="Genomic_DNA"/>
</dbReference>
<name>A0ABX1T1T7_PELUQ</name>
<accession>A0ABX1T1T7</accession>
<dbReference type="PIRSF" id="PIRSF006162">
    <property type="entry name" value="PgpA"/>
    <property type="match status" value="1"/>
</dbReference>
<keyword evidence="1" id="KW-0479">Metal-binding</keyword>
<keyword evidence="1" id="KW-0442">Lipid degradation</keyword>
<feature type="transmembrane region" description="Helical" evidence="2">
    <location>
        <begin position="20"/>
        <end position="41"/>
    </location>
</feature>
<comment type="function">
    <text evidence="1">Lipid phosphatase which dephosphorylates phosphatidylglycerophosphate (PGP) to phosphatidylglycerol (PG).</text>
</comment>
<dbReference type="PANTHER" id="PTHR36305:SF1">
    <property type="entry name" value="PHOSPHATIDYLGLYCEROPHOSPHATASE A"/>
    <property type="match status" value="1"/>
</dbReference>
<dbReference type="EC" id="3.1.3.27" evidence="1"/>
<comment type="subcellular location">
    <subcellularLocation>
        <location evidence="1">Cell inner membrane</location>
        <topology evidence="1">Multi-pass membrane protein</topology>
    </subcellularLocation>
</comment>
<evidence type="ECO:0000256" key="1">
    <source>
        <dbReference type="PIRNR" id="PIRNR006162"/>
    </source>
</evidence>
<evidence type="ECO:0000313" key="4">
    <source>
        <dbReference type="EMBL" id="NMN68068.1"/>
    </source>
</evidence>
<evidence type="ECO:0000256" key="2">
    <source>
        <dbReference type="SAM" id="Phobius"/>
    </source>
</evidence>
<proteinExistence type="predicted"/>
<feature type="domain" description="YutG/PgpA" evidence="3">
    <location>
        <begin position="9"/>
        <end position="158"/>
    </location>
</feature>
<dbReference type="PANTHER" id="PTHR36305">
    <property type="entry name" value="PHOSPHATIDYLGLYCEROPHOSPHATASE A"/>
    <property type="match status" value="1"/>
</dbReference>
<keyword evidence="1" id="KW-1003">Cell membrane</keyword>
<comment type="caution">
    <text evidence="4">The sequence shown here is derived from an EMBL/GenBank/DDBJ whole genome shotgun (WGS) entry which is preliminary data.</text>
</comment>
<dbReference type="InterPro" id="IPR036681">
    <property type="entry name" value="PgpA-like_sf"/>
</dbReference>
<dbReference type="CDD" id="cd06971">
    <property type="entry name" value="PgpA"/>
    <property type="match status" value="1"/>
</dbReference>
<dbReference type="InterPro" id="IPR026037">
    <property type="entry name" value="PgpA"/>
</dbReference>
<reference evidence="4 5" key="1">
    <citation type="submission" date="2019-07" db="EMBL/GenBank/DDBJ databases">
        <title>SAR11 Genome Evolution.</title>
        <authorList>
            <person name="Giovannoni S."/>
        </authorList>
    </citation>
    <scope>NUCLEOTIDE SEQUENCE [LARGE SCALE GENOMIC DNA]</scope>
    <source>
        <strain evidence="4 5">HTCC9565</strain>
    </source>
</reference>
<keyword evidence="1" id="KW-0378">Hydrolase</keyword>
<keyword evidence="1" id="KW-1208">Phospholipid metabolism</keyword>
<sequence length="167" mass="19182">MTKSFNSLFVTMFGLGKVKFAPGTFGSMATCIILFIFFHIFNISPDIILIGLIVIFVYSFYAVSTHIKNSENKDPGEIIIDEFLGQSIPIYLYEISHGTIKSGNETIIYYFLFFILFRYFDIMKPFPVNFFDKNFKNSFGVIMDDICAGFYVVLTLLCFMIIKSYAL</sequence>
<keyword evidence="1" id="KW-0460">Magnesium</keyword>
<feature type="transmembrane region" description="Helical" evidence="2">
    <location>
        <begin position="138"/>
        <end position="162"/>
    </location>
</feature>
<keyword evidence="1" id="KW-0997">Cell inner membrane</keyword>
<dbReference type="SUPFAM" id="SSF101307">
    <property type="entry name" value="YutG-like"/>
    <property type="match status" value="1"/>
</dbReference>
<comment type="cofactor">
    <cofactor evidence="1">
        <name>Mg(2+)</name>
        <dbReference type="ChEBI" id="CHEBI:18420"/>
    </cofactor>
</comment>
<keyword evidence="1" id="KW-0595">Phospholipid degradation</keyword>
<comment type="pathway">
    <text evidence="1">Phospholipid metabolism; phosphatidylglycerol biosynthesis; phosphatidylglycerol from CDP-diacylglycerol: step 2/2.</text>
</comment>
<keyword evidence="1 2" id="KW-0812">Transmembrane</keyword>
<protein>
    <recommendedName>
        <fullName evidence="1">Phosphatidylglycerophosphatase A</fullName>
        <ecNumber evidence="1">3.1.3.27</ecNumber>
    </recommendedName>
    <alternativeName>
        <fullName evidence="1">Phosphatidylglycerolphosphate phosphatase A</fullName>
    </alternativeName>
</protein>
<gene>
    <name evidence="4" type="ORF">VP91_00012300</name>
</gene>
<evidence type="ECO:0000259" key="3">
    <source>
        <dbReference type="Pfam" id="PF04608"/>
    </source>
</evidence>
<feature type="transmembrane region" description="Helical" evidence="2">
    <location>
        <begin position="107"/>
        <end position="126"/>
    </location>
</feature>
<dbReference type="Proteomes" id="UP001166004">
    <property type="component" value="Unassembled WGS sequence"/>
</dbReference>
<keyword evidence="2" id="KW-1133">Transmembrane helix</keyword>
<keyword evidence="1" id="KW-0443">Lipid metabolism</keyword>
<dbReference type="InterPro" id="IPR007686">
    <property type="entry name" value="YutG/PgpA"/>
</dbReference>
<organism evidence="4 5">
    <name type="scientific">Pelagibacter ubique</name>
    <dbReference type="NCBI Taxonomy" id="198252"/>
    <lineage>
        <taxon>Bacteria</taxon>
        <taxon>Pseudomonadati</taxon>
        <taxon>Pseudomonadota</taxon>
        <taxon>Alphaproteobacteria</taxon>
        <taxon>Candidatus Pelagibacterales</taxon>
        <taxon>Candidatus Pelagibacteraceae</taxon>
        <taxon>Candidatus Pelagibacter</taxon>
    </lineage>
</organism>
<keyword evidence="5" id="KW-1185">Reference proteome</keyword>